<evidence type="ECO:0000256" key="5">
    <source>
        <dbReference type="ARBA" id="ARBA00022989"/>
    </source>
</evidence>
<dbReference type="SUPFAM" id="SSF48403">
    <property type="entry name" value="Ankyrin repeat"/>
    <property type="match status" value="3"/>
</dbReference>
<feature type="transmembrane region" description="Helical" evidence="12">
    <location>
        <begin position="1083"/>
        <end position="1103"/>
    </location>
</feature>
<feature type="repeat" description="ANK" evidence="10">
    <location>
        <begin position="855"/>
        <end position="887"/>
    </location>
</feature>
<dbReference type="PROSITE" id="PS50088">
    <property type="entry name" value="ANK_REPEAT"/>
    <property type="match status" value="16"/>
</dbReference>
<evidence type="ECO:0000256" key="1">
    <source>
        <dbReference type="ARBA" id="ARBA00004141"/>
    </source>
</evidence>
<feature type="repeat" description="ANK" evidence="10">
    <location>
        <begin position="500"/>
        <end position="521"/>
    </location>
</feature>
<evidence type="ECO:0000256" key="6">
    <source>
        <dbReference type="ARBA" id="ARBA00023043"/>
    </source>
</evidence>
<feature type="compositionally biased region" description="Polar residues" evidence="11">
    <location>
        <begin position="96"/>
        <end position="107"/>
    </location>
</feature>
<dbReference type="PANTHER" id="PTHR24198:SF165">
    <property type="entry name" value="ANKYRIN REPEAT-CONTAINING PROTEIN-RELATED"/>
    <property type="match status" value="1"/>
</dbReference>
<dbReference type="EMBL" id="CAJPEX010001950">
    <property type="protein sequence ID" value="CAG0920269.1"/>
    <property type="molecule type" value="Genomic_DNA"/>
</dbReference>
<feature type="repeat" description="ANK" evidence="10">
    <location>
        <begin position="195"/>
        <end position="228"/>
    </location>
</feature>
<feature type="repeat" description="ANK" evidence="10">
    <location>
        <begin position="467"/>
        <end position="499"/>
    </location>
</feature>
<feature type="repeat" description="ANK" evidence="10">
    <location>
        <begin position="128"/>
        <end position="160"/>
    </location>
</feature>
<keyword evidence="9" id="KW-0407">Ion channel</keyword>
<feature type="repeat" description="ANK" evidence="10">
    <location>
        <begin position="670"/>
        <end position="690"/>
    </location>
</feature>
<evidence type="ECO:0000256" key="7">
    <source>
        <dbReference type="ARBA" id="ARBA00023065"/>
    </source>
</evidence>
<dbReference type="OrthoDB" id="6363110at2759"/>
<evidence type="ECO:0000256" key="4">
    <source>
        <dbReference type="ARBA" id="ARBA00022737"/>
    </source>
</evidence>
<organism evidence="14">
    <name type="scientific">Notodromas monacha</name>
    <dbReference type="NCBI Taxonomy" id="399045"/>
    <lineage>
        <taxon>Eukaryota</taxon>
        <taxon>Metazoa</taxon>
        <taxon>Ecdysozoa</taxon>
        <taxon>Arthropoda</taxon>
        <taxon>Crustacea</taxon>
        <taxon>Oligostraca</taxon>
        <taxon>Ostracoda</taxon>
        <taxon>Podocopa</taxon>
        <taxon>Podocopida</taxon>
        <taxon>Cypridocopina</taxon>
        <taxon>Cypridoidea</taxon>
        <taxon>Cyprididae</taxon>
        <taxon>Notodromas</taxon>
    </lineage>
</organism>
<feature type="repeat" description="ANK" evidence="10">
    <location>
        <begin position="788"/>
        <end position="814"/>
    </location>
</feature>
<feature type="repeat" description="ANK" evidence="10">
    <location>
        <begin position="534"/>
        <end position="566"/>
    </location>
</feature>
<feature type="transmembrane region" description="Helical" evidence="12">
    <location>
        <begin position="1222"/>
        <end position="1241"/>
    </location>
</feature>
<dbReference type="Proteomes" id="UP000678499">
    <property type="component" value="Unassembled WGS sequence"/>
</dbReference>
<feature type="repeat" description="ANK" evidence="10">
    <location>
        <begin position="822"/>
        <end position="854"/>
    </location>
</feature>
<feature type="transmembrane region" description="Helical" evidence="12">
    <location>
        <begin position="1183"/>
        <end position="1210"/>
    </location>
</feature>
<evidence type="ECO:0000256" key="9">
    <source>
        <dbReference type="ARBA" id="ARBA00023303"/>
    </source>
</evidence>
<dbReference type="InterPro" id="IPR005821">
    <property type="entry name" value="Ion_trans_dom"/>
</dbReference>
<dbReference type="Pfam" id="PF00520">
    <property type="entry name" value="Ion_trans"/>
    <property type="match status" value="1"/>
</dbReference>
<dbReference type="InterPro" id="IPR002110">
    <property type="entry name" value="Ankyrin_rpt"/>
</dbReference>
<dbReference type="GO" id="GO:0005262">
    <property type="term" value="F:calcium channel activity"/>
    <property type="evidence" value="ECO:0007669"/>
    <property type="project" value="InterPro"/>
</dbReference>
<dbReference type="Pfam" id="PF00023">
    <property type="entry name" value="Ank"/>
    <property type="match status" value="1"/>
</dbReference>
<evidence type="ECO:0000259" key="13">
    <source>
        <dbReference type="Pfam" id="PF00520"/>
    </source>
</evidence>
<evidence type="ECO:0000313" key="14">
    <source>
        <dbReference type="EMBL" id="CAD7280117.1"/>
    </source>
</evidence>
<dbReference type="GO" id="GO:0034703">
    <property type="term" value="C:cation channel complex"/>
    <property type="evidence" value="ECO:0007669"/>
    <property type="project" value="UniProtKB-ARBA"/>
</dbReference>
<evidence type="ECO:0000256" key="11">
    <source>
        <dbReference type="SAM" id="MobiDB-lite"/>
    </source>
</evidence>
<dbReference type="InterPro" id="IPR002153">
    <property type="entry name" value="TRPC_channel"/>
</dbReference>
<keyword evidence="7" id="KW-0406">Ion transport</keyword>
<feature type="transmembrane region" description="Helical" evidence="12">
    <location>
        <begin position="1048"/>
        <end position="1071"/>
    </location>
</feature>
<dbReference type="Pfam" id="PF12796">
    <property type="entry name" value="Ank_2"/>
    <property type="match status" value="5"/>
</dbReference>
<evidence type="ECO:0000256" key="3">
    <source>
        <dbReference type="ARBA" id="ARBA00022692"/>
    </source>
</evidence>
<dbReference type="InterPro" id="IPR036770">
    <property type="entry name" value="Ankyrin_rpt-contain_sf"/>
</dbReference>
<dbReference type="PRINTS" id="PR01415">
    <property type="entry name" value="ANKYRIN"/>
</dbReference>
<feature type="compositionally biased region" description="Polar residues" evidence="11">
    <location>
        <begin position="328"/>
        <end position="338"/>
    </location>
</feature>
<feature type="repeat" description="ANK" evidence="10">
    <location>
        <begin position="637"/>
        <end position="669"/>
    </location>
</feature>
<keyword evidence="2" id="KW-0813">Transport</keyword>
<evidence type="ECO:0000256" key="12">
    <source>
        <dbReference type="SAM" id="Phobius"/>
    </source>
</evidence>
<accession>A0A7R9BT95</accession>
<keyword evidence="3 12" id="KW-0812">Transmembrane</keyword>
<evidence type="ECO:0000256" key="10">
    <source>
        <dbReference type="PROSITE-ProRule" id="PRU00023"/>
    </source>
</evidence>
<feature type="transmembrane region" description="Helical" evidence="12">
    <location>
        <begin position="1115"/>
        <end position="1133"/>
    </location>
</feature>
<feature type="region of interest" description="Disordered" evidence="11">
    <location>
        <begin position="324"/>
        <end position="362"/>
    </location>
</feature>
<comment type="subcellular location">
    <subcellularLocation>
        <location evidence="1">Membrane</location>
        <topology evidence="1">Multi-pass membrane protein</topology>
    </subcellularLocation>
</comment>
<keyword evidence="6 10" id="KW-0040">ANK repeat</keyword>
<evidence type="ECO:0000256" key="8">
    <source>
        <dbReference type="ARBA" id="ARBA00023136"/>
    </source>
</evidence>
<evidence type="ECO:0000313" key="15">
    <source>
        <dbReference type="Proteomes" id="UP000678499"/>
    </source>
</evidence>
<dbReference type="Gene3D" id="1.10.287.70">
    <property type="match status" value="1"/>
</dbReference>
<feature type="domain" description="Ion transport" evidence="13">
    <location>
        <begin position="1144"/>
        <end position="1339"/>
    </location>
</feature>
<sequence>MVAAVECTEILREKQRVHVSSIYYTDTGLINIEEEEEASSLYPSTSLPGCTVYHSSTLTGVASQNSIHHYRGLLLLGRPGNVTLSNESHTLIIMGSSPSIKSESRSGGKQPRPRLQTNASSRVMKTGKGWRSLHVAAERGHVNVVNALLQKGEQVDSLTNDRLTPLHVAVLSGKPAVVESLLGHGAQVELKGGKSLEAPLHLAVQTPDGDKCAEMLIKCGANVRARTEDLRTPLHIAARAGNIRCLALLLNEGAEPTDKTQNGDTALHFACTECHLPAVTALLDHVNKQQRGNGNNADAAAAAALSALVNTQNAKGETAAHLVAQQVPRHSSPPTTQDDVLDDEHQQKLPNKVDVNDDDDDDPARKIMRLLLDAGADVGTLCTRQSRETALHYGARAGNAPVLGEMLSLLQQEGRGARQSSLLRTASVNRQSTQGWSPLLAAADAGHVRAARILLDHHARVDVFDAEGRAALHLAAGRGHAPLCDLLLDHKAFVNAKVMTGQTALHMAATGGFNDLVRLLVVRHNAMLEALTLRKETPLHAAAASGQLGVCKTLVELGANVNAVDAERQTALHLAAENNHSDVVKFFLNLQPDLVTTANKMGNTCAHIAAEKGSAEVIKELLKFNKHAATSARNKSSDATPLHFAASGGHVELVKILLDNGASVTDENKTGETPLHLAARYGHLGVVEALQAAAVASPRAPSRKTGLSPIHVAAFFGEADVVQELLAHVPATVTSATPALVSASLVSELGSESGLTPLHMAAYSGQESVVRILLNSPGVQHDVTTNLHGYTPLHLACLNGHLAVVGLLLSRSTDQLDQGDKRGRTGLHLASSGGHAEMVALLLGQGADINATDRNGWSPLHYAAKAGHLEVVKLLVESGASPKAESRDGKIPLCLAAASERNDVVSHLLRRDHNTYALLEDKKFILDLMWCSRKDKLKQLTEFVLVSAAPVDTAAKLSYTLHYLSLREKDRSKDLEEAAKFAENMAKELLSLAAGTASAGLLLRSMDQRGVALLDILLEHEQKEVVAHTAVQKYLGEVWRGPLAWSQWHTLLVFLLFLFCPPVWVVFSLPLGHKFSRIPLIKFLSYLTSHLYFVALLILTIVTPLRPIWRSTSMIPIWYEWILLAWISGLLLSELTNPGDRAGLGWLRVMILVVCGLAIGIHLVGLALDHPDRAVILYIRNQFLALALLMCCVQLLDFLTFHYLFGPWAIIISNLMVDLGRFLVILFIFIFGFSMHVAAIYQPVVPLYAAHANGTAIGDGYPPQDAPVQTPIDTFELLFYALFGLVEPDYLPPMHAHPPWAKEIMKIVFGIYMMVTVVVLINLLIAMMSDTYQRIQSKSDAEWKFGLAKLIRNMNRTSGTPSPLNLVTKLIVYVHAIFKYRGDLCKRDAQEYLRTEHVPEDPYALDVAAFATGGWVRRFKDKNNKIGPKGEH</sequence>
<reference evidence="14" key="1">
    <citation type="submission" date="2020-11" db="EMBL/GenBank/DDBJ databases">
        <authorList>
            <person name="Tran Van P."/>
        </authorList>
    </citation>
    <scope>NUCLEOTIDE SEQUENCE</scope>
</reference>
<dbReference type="PANTHER" id="PTHR24198">
    <property type="entry name" value="ANKYRIN REPEAT AND PROTEIN KINASE DOMAIN-CONTAINING PROTEIN"/>
    <property type="match status" value="1"/>
</dbReference>
<dbReference type="PRINTS" id="PR01097">
    <property type="entry name" value="TRNSRECEPTRP"/>
</dbReference>
<keyword evidence="8 12" id="KW-0472">Membrane</keyword>
<keyword evidence="4" id="KW-0677">Repeat</keyword>
<dbReference type="SMART" id="SM00248">
    <property type="entry name" value="ANK"/>
    <property type="match status" value="19"/>
</dbReference>
<feature type="repeat" description="ANK" evidence="10">
    <location>
        <begin position="567"/>
        <end position="599"/>
    </location>
</feature>
<feature type="repeat" description="ANK" evidence="10">
    <location>
        <begin position="434"/>
        <end position="466"/>
    </location>
</feature>
<dbReference type="Gene3D" id="1.25.40.20">
    <property type="entry name" value="Ankyrin repeat-containing domain"/>
    <property type="match status" value="7"/>
</dbReference>
<dbReference type="EMBL" id="OA883987">
    <property type="protein sequence ID" value="CAD7280117.1"/>
    <property type="molecule type" value="Genomic_DNA"/>
</dbReference>
<protein>
    <recommendedName>
        <fullName evidence="13">Ion transport domain-containing protein</fullName>
    </recommendedName>
</protein>
<feature type="transmembrane region" description="Helical" evidence="12">
    <location>
        <begin position="1307"/>
        <end position="1328"/>
    </location>
</feature>
<gene>
    <name evidence="14" type="ORF">NMOB1V02_LOCUS7780</name>
</gene>
<keyword evidence="5 12" id="KW-1133">Transmembrane helix</keyword>
<feature type="repeat" description="ANK" evidence="10">
    <location>
        <begin position="229"/>
        <end position="261"/>
    </location>
</feature>
<proteinExistence type="predicted"/>
<keyword evidence="15" id="KW-1185">Reference proteome</keyword>
<feature type="repeat" description="ANK" evidence="10">
    <location>
        <begin position="705"/>
        <end position="726"/>
    </location>
</feature>
<feature type="region of interest" description="Disordered" evidence="11">
    <location>
        <begin position="95"/>
        <end position="119"/>
    </location>
</feature>
<dbReference type="PROSITE" id="PS50297">
    <property type="entry name" value="ANK_REP_REGION"/>
    <property type="match status" value="15"/>
</dbReference>
<feature type="repeat" description="ANK" evidence="10">
    <location>
        <begin position="753"/>
        <end position="775"/>
    </location>
</feature>
<dbReference type="Pfam" id="PF13637">
    <property type="entry name" value="Ank_4"/>
    <property type="match status" value="2"/>
</dbReference>
<feature type="repeat" description="ANK" evidence="10">
    <location>
        <begin position="161"/>
        <end position="193"/>
    </location>
</feature>
<name>A0A7R9BT95_9CRUS</name>
<evidence type="ECO:0000256" key="2">
    <source>
        <dbReference type="ARBA" id="ARBA00022448"/>
    </source>
</evidence>
<feature type="transmembrane region" description="Helical" evidence="12">
    <location>
        <begin position="1145"/>
        <end position="1168"/>
    </location>
</feature>